<dbReference type="GO" id="GO:0005829">
    <property type="term" value="C:cytosol"/>
    <property type="evidence" value="ECO:0007669"/>
    <property type="project" value="TreeGrafter"/>
</dbReference>
<feature type="domain" description="PFL" evidence="4">
    <location>
        <begin position="1"/>
        <end position="210"/>
    </location>
</feature>
<evidence type="ECO:0000256" key="2">
    <source>
        <dbReference type="ARBA" id="ARBA00023239"/>
    </source>
</evidence>
<organism evidence="5">
    <name type="scientific">bioreactor metagenome</name>
    <dbReference type="NCBI Taxonomy" id="1076179"/>
    <lineage>
        <taxon>unclassified sequences</taxon>
        <taxon>metagenomes</taxon>
        <taxon>ecological metagenomes</taxon>
    </lineage>
</organism>
<keyword evidence="2" id="KW-0456">Lyase</keyword>
<feature type="domain" description="Glycine radical" evidence="3">
    <location>
        <begin position="217"/>
        <end position="351"/>
    </location>
</feature>
<dbReference type="SUPFAM" id="SSF51998">
    <property type="entry name" value="PFL-like glycyl radical enzymes"/>
    <property type="match status" value="1"/>
</dbReference>
<evidence type="ECO:0000259" key="4">
    <source>
        <dbReference type="PROSITE" id="PS51554"/>
    </source>
</evidence>
<evidence type="ECO:0000256" key="1">
    <source>
        <dbReference type="ARBA" id="ARBA00022818"/>
    </source>
</evidence>
<dbReference type="PANTHER" id="PTHR43641">
    <property type="entry name" value="FORMATE ACETYLTRANSFERASE 3-RELATED"/>
    <property type="match status" value="1"/>
</dbReference>
<protein>
    <submittedName>
        <fullName evidence="5">Uncharacterized protein</fullName>
    </submittedName>
</protein>
<name>A0A645E5E0_9ZZZZ</name>
<accession>A0A645E5E0</accession>
<dbReference type="EMBL" id="VSSQ01043133">
    <property type="protein sequence ID" value="MPM96791.1"/>
    <property type="molecule type" value="Genomic_DNA"/>
</dbReference>
<reference evidence="5" key="1">
    <citation type="submission" date="2019-08" db="EMBL/GenBank/DDBJ databases">
        <authorList>
            <person name="Kucharzyk K."/>
            <person name="Murdoch R.W."/>
            <person name="Higgins S."/>
            <person name="Loffler F."/>
        </authorList>
    </citation>
    <scope>NUCLEOTIDE SEQUENCE</scope>
</reference>
<sequence>MPKILELILNAGHSTITGKKIDSITTEKDAKKLLENIREEFYKNADYFAGKMTDAANGASKAISELPVPFLSVFMGGVESGIDARDTEEQGTKYNGSGCLIHGLSVIADSFVAIDCYLKDYPDDAKRLIDGVNHNFENDEELRQYLLSCPKFGNNIAVVDNEAAEVANKISDMIASKKNYLGNPFSPDWSSPSTHLLYGYWVGATPDGRKSRDMLGYGVDPLYGEACNGLGFRMLSNMKLPFEKFNGGYASHFGIDPKFFTASDYEDKGEQFGDRIIAPLFFNRMNECTAPFYLYVNVTTPETLRKVLANPKKYAPNGVYIMRIHGTFVNFLDLSPAIQQDIITRLDLESTRV</sequence>
<evidence type="ECO:0000259" key="3">
    <source>
        <dbReference type="PROSITE" id="PS51149"/>
    </source>
</evidence>
<keyword evidence="1" id="KW-0556">Organic radical</keyword>
<evidence type="ECO:0000313" key="5">
    <source>
        <dbReference type="EMBL" id="MPM96791.1"/>
    </source>
</evidence>
<dbReference type="Gene3D" id="3.20.70.20">
    <property type="match status" value="1"/>
</dbReference>
<dbReference type="InterPro" id="IPR051215">
    <property type="entry name" value="GRE"/>
</dbReference>
<dbReference type="PROSITE" id="PS51554">
    <property type="entry name" value="PFL"/>
    <property type="match status" value="1"/>
</dbReference>
<dbReference type="PANTHER" id="PTHR43641:SF2">
    <property type="entry name" value="DEHYDRATASE YBIW-RELATED"/>
    <property type="match status" value="1"/>
</dbReference>
<dbReference type="Pfam" id="PF02901">
    <property type="entry name" value="PFL-like"/>
    <property type="match status" value="1"/>
</dbReference>
<gene>
    <name evidence="5" type="ORF">SDC9_143956</name>
</gene>
<dbReference type="GO" id="GO:0016829">
    <property type="term" value="F:lyase activity"/>
    <property type="evidence" value="ECO:0007669"/>
    <property type="project" value="UniProtKB-KW"/>
</dbReference>
<proteinExistence type="predicted"/>
<dbReference type="InterPro" id="IPR004184">
    <property type="entry name" value="PFL_dom"/>
</dbReference>
<comment type="caution">
    <text evidence="5">The sequence shown here is derived from an EMBL/GenBank/DDBJ whole genome shotgun (WGS) entry which is preliminary data.</text>
</comment>
<dbReference type="AlphaFoldDB" id="A0A645E5E0"/>
<dbReference type="InterPro" id="IPR001150">
    <property type="entry name" value="Gly_radical"/>
</dbReference>
<dbReference type="PROSITE" id="PS51149">
    <property type="entry name" value="GLY_RADICAL_2"/>
    <property type="match status" value="1"/>
</dbReference>